<evidence type="ECO:0000313" key="3">
    <source>
        <dbReference type="Proteomes" id="UP000310249"/>
    </source>
</evidence>
<feature type="domain" description="Methyltransferase FkbM" evidence="1">
    <location>
        <begin position="181"/>
        <end position="324"/>
    </location>
</feature>
<dbReference type="InterPro" id="IPR029063">
    <property type="entry name" value="SAM-dependent_MTases_sf"/>
</dbReference>
<sequence length="369" mass="41708">MIIADSQFYIYGASHYGQALTAYLVGAGLRPRAILDRAPKAAQYFGVPCLPFPEHNFETHYPVIVTILGYSGVESSLHEAGFSEVIDTLSAFELFPPALKLLNECGVLWMQAPRSKQVDETQCQALLHLLSDNKSRNTFQSIVSHRLNPSRAHYPLPEQYEMYFPEDILQLYQYDELRVLDVGAFDGDTFAGFFQRYPEALKGYTALEASAKNIQKFLARLDSMGIAQPNLVSIHRLAVGLPEGQKLKVEENASATIVSVVEPHEQVEPDCLVDSVNLGNMMAEVQCNVLKMDIEGADYDALCQGANYIREYTPTLALSLYHKPEDLWRIPLLIESYAPGRYHYYVRQEGHWLLETQFYAVPKDMLKQQ</sequence>
<comment type="caution">
    <text evidence="2">The sequence shown here is derived from an EMBL/GenBank/DDBJ whole genome shotgun (WGS) entry which is preliminary data.</text>
</comment>
<dbReference type="InterPro" id="IPR006342">
    <property type="entry name" value="FkbM_mtfrase"/>
</dbReference>
<reference evidence="2 3" key="1">
    <citation type="submission" date="2018-01" db="EMBL/GenBank/DDBJ databases">
        <authorList>
            <person name="Paulsen S."/>
            <person name="Gram L.K."/>
        </authorList>
    </citation>
    <scope>NUCLEOTIDE SEQUENCE [LARGE SCALE GENOMIC DNA]</scope>
    <source>
        <strain evidence="2 3">S2676</strain>
    </source>
</reference>
<keyword evidence="2" id="KW-0489">Methyltransferase</keyword>
<protein>
    <submittedName>
        <fullName evidence="2">FkbM family methyltransferase</fullName>
    </submittedName>
</protein>
<organism evidence="2 3">
    <name type="scientific">Pseudoalteromonas rubra</name>
    <dbReference type="NCBI Taxonomy" id="43658"/>
    <lineage>
        <taxon>Bacteria</taxon>
        <taxon>Pseudomonadati</taxon>
        <taxon>Pseudomonadota</taxon>
        <taxon>Gammaproteobacteria</taxon>
        <taxon>Alteromonadales</taxon>
        <taxon>Pseudoalteromonadaceae</taxon>
        <taxon>Pseudoalteromonas</taxon>
    </lineage>
</organism>
<gene>
    <name evidence="2" type="ORF">CWB99_16470</name>
</gene>
<dbReference type="AlphaFoldDB" id="A0A5S3WIN3"/>
<evidence type="ECO:0000259" key="1">
    <source>
        <dbReference type="Pfam" id="PF05050"/>
    </source>
</evidence>
<dbReference type="NCBIfam" id="TIGR01444">
    <property type="entry name" value="fkbM_fam"/>
    <property type="match status" value="1"/>
</dbReference>
<proteinExistence type="predicted"/>
<dbReference type="OrthoDB" id="5329963at2"/>
<accession>A0A5S3WIN3</accession>
<dbReference type="Proteomes" id="UP000310249">
    <property type="component" value="Unassembled WGS sequence"/>
</dbReference>
<keyword evidence="2" id="KW-0808">Transferase</keyword>
<dbReference type="GO" id="GO:0008168">
    <property type="term" value="F:methyltransferase activity"/>
    <property type="evidence" value="ECO:0007669"/>
    <property type="project" value="UniProtKB-KW"/>
</dbReference>
<dbReference type="RefSeq" id="WP_138549999.1">
    <property type="nucleotide sequence ID" value="NZ_PNCH01000006.1"/>
</dbReference>
<dbReference type="EMBL" id="PNCI01000037">
    <property type="protein sequence ID" value="TMP27106.1"/>
    <property type="molecule type" value="Genomic_DNA"/>
</dbReference>
<dbReference type="Pfam" id="PF05050">
    <property type="entry name" value="Methyltransf_21"/>
    <property type="match status" value="1"/>
</dbReference>
<evidence type="ECO:0000313" key="2">
    <source>
        <dbReference type="EMBL" id="TMP27106.1"/>
    </source>
</evidence>
<name>A0A5S3WIN3_9GAMM</name>
<dbReference type="GO" id="GO:0032259">
    <property type="term" value="P:methylation"/>
    <property type="evidence" value="ECO:0007669"/>
    <property type="project" value="UniProtKB-KW"/>
</dbReference>
<dbReference type="Gene3D" id="3.40.50.150">
    <property type="entry name" value="Vaccinia Virus protein VP39"/>
    <property type="match status" value="1"/>
</dbReference>
<reference evidence="3" key="2">
    <citation type="submission" date="2019-06" db="EMBL/GenBank/DDBJ databases">
        <title>Co-occurence of chitin degradation, pigmentation and bioactivity in marine Pseudoalteromonas.</title>
        <authorList>
            <person name="Sonnenschein E.C."/>
            <person name="Bech P.K."/>
        </authorList>
    </citation>
    <scope>NUCLEOTIDE SEQUENCE [LARGE SCALE GENOMIC DNA]</scope>
    <source>
        <strain evidence="3">S2676</strain>
    </source>
</reference>
<dbReference type="SUPFAM" id="SSF53335">
    <property type="entry name" value="S-adenosyl-L-methionine-dependent methyltransferases"/>
    <property type="match status" value="1"/>
</dbReference>